<evidence type="ECO:0000256" key="1">
    <source>
        <dbReference type="SAM" id="Phobius"/>
    </source>
</evidence>
<protein>
    <recommendedName>
        <fullName evidence="4">DoxX family protein</fullName>
    </recommendedName>
</protein>
<gene>
    <name evidence="2" type="ORF">GE115_05780</name>
</gene>
<keyword evidence="3" id="KW-1185">Reference proteome</keyword>
<dbReference type="AlphaFoldDB" id="A0A6I2FBS7"/>
<proteinExistence type="predicted"/>
<sequence length="126" mass="12970">MAEPKRTAARGASFWICYVVVLIGAGVGLAHTSGAIVDQGLGDADALFAAARSIAIFVLALVAPMFRSDDALLAVAVVLTIVLGIDAFIGAMHGNVWISASSVVLCLGTLVAATFVARSDRIRDRA</sequence>
<dbReference type="RefSeq" id="WP_153683793.1">
    <property type="nucleotide sequence ID" value="NZ_WJIF01000002.1"/>
</dbReference>
<feature type="transmembrane region" description="Helical" evidence="1">
    <location>
        <begin position="12"/>
        <end position="34"/>
    </location>
</feature>
<name>A0A6I2FBS7_9MICO</name>
<feature type="transmembrane region" description="Helical" evidence="1">
    <location>
        <begin position="96"/>
        <end position="117"/>
    </location>
</feature>
<evidence type="ECO:0000313" key="2">
    <source>
        <dbReference type="EMBL" id="MRG59383.1"/>
    </source>
</evidence>
<accession>A0A6I2FBS7</accession>
<evidence type="ECO:0008006" key="4">
    <source>
        <dbReference type="Google" id="ProtNLM"/>
    </source>
</evidence>
<organism evidence="2 3">
    <name type="scientific">Agromyces agglutinans</name>
    <dbReference type="NCBI Taxonomy" id="2662258"/>
    <lineage>
        <taxon>Bacteria</taxon>
        <taxon>Bacillati</taxon>
        <taxon>Actinomycetota</taxon>
        <taxon>Actinomycetes</taxon>
        <taxon>Micrococcales</taxon>
        <taxon>Microbacteriaceae</taxon>
        <taxon>Agromyces</taxon>
    </lineage>
</organism>
<dbReference type="EMBL" id="WJIF01000002">
    <property type="protein sequence ID" value="MRG59383.1"/>
    <property type="molecule type" value="Genomic_DNA"/>
</dbReference>
<keyword evidence="1" id="KW-0472">Membrane</keyword>
<keyword evidence="1" id="KW-0812">Transmembrane</keyword>
<comment type="caution">
    <text evidence="2">The sequence shown here is derived from an EMBL/GenBank/DDBJ whole genome shotgun (WGS) entry which is preliminary data.</text>
</comment>
<feature type="transmembrane region" description="Helical" evidence="1">
    <location>
        <begin position="71"/>
        <end position="90"/>
    </location>
</feature>
<dbReference type="Proteomes" id="UP000431080">
    <property type="component" value="Unassembled WGS sequence"/>
</dbReference>
<evidence type="ECO:0000313" key="3">
    <source>
        <dbReference type="Proteomes" id="UP000431080"/>
    </source>
</evidence>
<keyword evidence="1" id="KW-1133">Transmembrane helix</keyword>
<feature type="transmembrane region" description="Helical" evidence="1">
    <location>
        <begin position="46"/>
        <end position="64"/>
    </location>
</feature>
<reference evidence="2 3" key="1">
    <citation type="submission" date="2019-10" db="EMBL/GenBank/DDBJ databases">
        <authorList>
            <person name="Nie G."/>
            <person name="Ming H."/>
            <person name="Yi B."/>
        </authorList>
    </citation>
    <scope>NUCLEOTIDE SEQUENCE [LARGE SCALE GENOMIC DNA]</scope>
    <source>
        <strain evidence="2 3">CFH 90414</strain>
    </source>
</reference>